<feature type="compositionally biased region" description="Pro residues" evidence="1">
    <location>
        <begin position="86"/>
        <end position="96"/>
    </location>
</feature>
<evidence type="ECO:0000313" key="4">
    <source>
        <dbReference type="Proteomes" id="UP000281406"/>
    </source>
</evidence>
<proteinExistence type="predicted"/>
<feature type="region of interest" description="Disordered" evidence="1">
    <location>
        <begin position="86"/>
        <end position="109"/>
    </location>
</feature>
<comment type="caution">
    <text evidence="3">The sequence shown here is derived from an EMBL/GenBank/DDBJ whole genome shotgun (WGS) entry which is preliminary data.</text>
</comment>
<dbReference type="InterPro" id="IPR001494">
    <property type="entry name" value="Importin-beta_N"/>
</dbReference>
<evidence type="ECO:0000313" key="3">
    <source>
        <dbReference type="EMBL" id="ROJ36066.1"/>
    </source>
</evidence>
<protein>
    <submittedName>
        <fullName evidence="3">Exportin-5</fullName>
    </submittedName>
</protein>
<dbReference type="OrthoDB" id="2215036at2759"/>
<dbReference type="Pfam" id="PF03810">
    <property type="entry name" value="IBN_N"/>
    <property type="match status" value="1"/>
</dbReference>
<evidence type="ECO:0000259" key="2">
    <source>
        <dbReference type="Pfam" id="PF03810"/>
    </source>
</evidence>
<keyword evidence="4" id="KW-1185">Reference proteome</keyword>
<dbReference type="Gene3D" id="1.25.10.10">
    <property type="entry name" value="Leucine-rich Repeat Variant"/>
    <property type="match status" value="1"/>
</dbReference>
<dbReference type="EMBL" id="RJVU01061435">
    <property type="protein sequence ID" value="ROJ36066.1"/>
    <property type="molecule type" value="Genomic_DNA"/>
</dbReference>
<dbReference type="GO" id="GO:0006886">
    <property type="term" value="P:intracellular protein transport"/>
    <property type="evidence" value="ECO:0007669"/>
    <property type="project" value="InterPro"/>
</dbReference>
<dbReference type="AlphaFoldDB" id="A0A3N0XTE2"/>
<reference evidence="3 4" key="1">
    <citation type="submission" date="2018-10" db="EMBL/GenBank/DDBJ databases">
        <title>Genome assembly for a Yunnan-Guizhou Plateau 3E fish, Anabarilius grahami (Regan), and its evolutionary and genetic applications.</title>
        <authorList>
            <person name="Jiang W."/>
        </authorList>
    </citation>
    <scope>NUCLEOTIDE SEQUENCE [LARGE SCALE GENOMIC DNA]</scope>
    <source>
        <strain evidence="3">AG-KIZ</strain>
        <tissue evidence="3">Muscle</tissue>
    </source>
</reference>
<evidence type="ECO:0000256" key="1">
    <source>
        <dbReference type="SAM" id="MobiDB-lite"/>
    </source>
</evidence>
<dbReference type="InterPro" id="IPR011989">
    <property type="entry name" value="ARM-like"/>
</dbReference>
<sequence>MVHHWGAMILVNDESSRFTDIAPQRRTIEQVSKFIEDFKEKSPFCVECGLQLAEKSQTAVVRHFGLQILEHVVKCKRGLKCLVHFPPPEGMEPEPSPSEEDDRPLVNIE</sequence>
<dbReference type="Proteomes" id="UP000281406">
    <property type="component" value="Unassembled WGS sequence"/>
</dbReference>
<gene>
    <name evidence="3" type="ORF">DPX16_12691</name>
</gene>
<feature type="domain" description="Importin N-terminal" evidence="2">
    <location>
        <begin position="33"/>
        <end position="74"/>
    </location>
</feature>
<name>A0A3N0XTE2_ANAGA</name>
<dbReference type="GO" id="GO:0031267">
    <property type="term" value="F:small GTPase binding"/>
    <property type="evidence" value="ECO:0007669"/>
    <property type="project" value="InterPro"/>
</dbReference>
<organism evidence="3 4">
    <name type="scientific">Anabarilius grahami</name>
    <name type="common">Kanglang fish</name>
    <name type="synonym">Barilius grahami</name>
    <dbReference type="NCBI Taxonomy" id="495550"/>
    <lineage>
        <taxon>Eukaryota</taxon>
        <taxon>Metazoa</taxon>
        <taxon>Chordata</taxon>
        <taxon>Craniata</taxon>
        <taxon>Vertebrata</taxon>
        <taxon>Euteleostomi</taxon>
        <taxon>Actinopterygii</taxon>
        <taxon>Neopterygii</taxon>
        <taxon>Teleostei</taxon>
        <taxon>Ostariophysi</taxon>
        <taxon>Cypriniformes</taxon>
        <taxon>Xenocyprididae</taxon>
        <taxon>Xenocypridinae</taxon>
        <taxon>Xenocypridinae incertae sedis</taxon>
        <taxon>Anabarilius</taxon>
    </lineage>
</organism>
<accession>A0A3N0XTE2</accession>